<evidence type="ECO:0000256" key="8">
    <source>
        <dbReference type="ARBA" id="ARBA00023136"/>
    </source>
</evidence>
<gene>
    <name evidence="10" type="ORF">SAMN04489746_1222</name>
</gene>
<dbReference type="GO" id="GO:0015818">
    <property type="term" value="P:isoleucine transport"/>
    <property type="evidence" value="ECO:0007669"/>
    <property type="project" value="TreeGrafter"/>
</dbReference>
<feature type="transmembrane region" description="Helical" evidence="9">
    <location>
        <begin position="284"/>
        <end position="310"/>
    </location>
</feature>
<dbReference type="AlphaFoldDB" id="A0AB38A7G4"/>
<dbReference type="GO" id="GO:0015190">
    <property type="term" value="F:L-leucine transmembrane transporter activity"/>
    <property type="evidence" value="ECO:0007669"/>
    <property type="project" value="TreeGrafter"/>
</dbReference>
<feature type="transmembrane region" description="Helical" evidence="9">
    <location>
        <begin position="421"/>
        <end position="440"/>
    </location>
</feature>
<keyword evidence="6" id="KW-0029">Amino-acid transport</keyword>
<dbReference type="PANTHER" id="PTHR30588">
    <property type="entry name" value="BRANCHED-CHAIN AMINO ACID TRANSPORT SYSTEM 2 CARRIER PROTEIN"/>
    <property type="match status" value="1"/>
</dbReference>
<feature type="transmembrane region" description="Helical" evidence="9">
    <location>
        <begin position="124"/>
        <end position="144"/>
    </location>
</feature>
<feature type="transmembrane region" description="Helical" evidence="9">
    <location>
        <begin position="240"/>
        <end position="264"/>
    </location>
</feature>
<evidence type="ECO:0000256" key="3">
    <source>
        <dbReference type="ARBA" id="ARBA00022448"/>
    </source>
</evidence>
<feature type="transmembrane region" description="Helical" evidence="9">
    <location>
        <begin position="83"/>
        <end position="104"/>
    </location>
</feature>
<sequence length="446" mass="46330">MQDQSITRLSAKNSLTVGITLFSMLFGAGNLILAPMVGAQAGTAATAAMVGFIVSAVGLPILTIAAVAKIGTATDLGNLIHPLFSKVFIALVYLAIGPFLAIPRTASTSFQMLLPLLGVAQDKVAFAQLVFSIVFFALAFVLAMHPTKLNKLMGMFSGPALIILITLVVGKTLLFPAAAPQATQVAAYSTSPLATGFIRGYETMDVLATLAFGVVVAMNIQSLGLKEPQAVSNQVIHSGVIAGIVMAVVYLGMCFVGMTVGPVIGNMANGADIISSAATIQYGVAGSALVAAIFLIACLNVCVGLVSSISEYFVTTEVGKHLNYTQLAIGIVLISVVFANFGLDTILAYSVPVLSALYPVTFVLTALGLAGGSKPSTAKAWKLTVVVCIVISTAIAMRNGFAPQVWIVFDALPLADISLAWFIPSVVTFVLVWAYGAVFGKKQQQV</sequence>
<feature type="transmembrane region" description="Helical" evidence="9">
    <location>
        <begin position="349"/>
        <end position="371"/>
    </location>
</feature>
<feature type="transmembrane region" description="Helical" evidence="9">
    <location>
        <begin position="156"/>
        <end position="178"/>
    </location>
</feature>
<protein>
    <submittedName>
        <fullName evidence="10">Branched-chain amino acid:cation transporter, LIVCS family</fullName>
    </submittedName>
</protein>
<organism evidence="10 11">
    <name type="scientific">Atopobium minutum</name>
    <dbReference type="NCBI Taxonomy" id="1381"/>
    <lineage>
        <taxon>Bacteria</taxon>
        <taxon>Bacillati</taxon>
        <taxon>Actinomycetota</taxon>
        <taxon>Coriobacteriia</taxon>
        <taxon>Coriobacteriales</taxon>
        <taxon>Atopobiaceae</taxon>
        <taxon>Atopobium</taxon>
    </lineage>
</organism>
<evidence type="ECO:0000256" key="1">
    <source>
        <dbReference type="ARBA" id="ARBA00004651"/>
    </source>
</evidence>
<dbReference type="Pfam" id="PF05525">
    <property type="entry name" value="Branch_AA_trans"/>
    <property type="match status" value="1"/>
</dbReference>
<keyword evidence="8 9" id="KW-0472">Membrane</keyword>
<feature type="transmembrane region" description="Helical" evidence="9">
    <location>
        <begin position="383"/>
        <end position="401"/>
    </location>
</feature>
<dbReference type="GO" id="GO:0005886">
    <property type="term" value="C:plasma membrane"/>
    <property type="evidence" value="ECO:0007669"/>
    <property type="project" value="UniProtKB-SubCell"/>
</dbReference>
<evidence type="ECO:0000256" key="5">
    <source>
        <dbReference type="ARBA" id="ARBA00022692"/>
    </source>
</evidence>
<feature type="transmembrane region" description="Helical" evidence="9">
    <location>
        <begin position="322"/>
        <end position="343"/>
    </location>
</feature>
<dbReference type="InterPro" id="IPR004685">
    <property type="entry name" value="Brnchd-chn_aa_trnsp_Livcs"/>
</dbReference>
<feature type="transmembrane region" description="Helical" evidence="9">
    <location>
        <begin position="198"/>
        <end position="220"/>
    </location>
</feature>
<evidence type="ECO:0000313" key="10">
    <source>
        <dbReference type="EMBL" id="SEB88360.1"/>
    </source>
</evidence>
<keyword evidence="5 9" id="KW-0812">Transmembrane</keyword>
<proteinExistence type="inferred from homology"/>
<evidence type="ECO:0000313" key="11">
    <source>
        <dbReference type="Proteomes" id="UP000183687"/>
    </source>
</evidence>
<evidence type="ECO:0000256" key="4">
    <source>
        <dbReference type="ARBA" id="ARBA00022475"/>
    </source>
</evidence>
<dbReference type="NCBIfam" id="TIGR00796">
    <property type="entry name" value="livcs"/>
    <property type="match status" value="1"/>
</dbReference>
<comment type="similarity">
    <text evidence="2">Belongs to the branched chain amino acid transporter family.</text>
</comment>
<keyword evidence="4" id="KW-1003">Cell membrane</keyword>
<dbReference type="GO" id="GO:0015188">
    <property type="term" value="F:L-isoleucine transmembrane transporter activity"/>
    <property type="evidence" value="ECO:0007669"/>
    <property type="project" value="TreeGrafter"/>
</dbReference>
<reference evidence="10 11" key="1">
    <citation type="submission" date="2016-10" db="EMBL/GenBank/DDBJ databases">
        <authorList>
            <person name="Varghese N."/>
            <person name="Submissions S."/>
        </authorList>
    </citation>
    <scope>NUCLEOTIDE SEQUENCE [LARGE SCALE GENOMIC DNA]</scope>
    <source>
        <strain evidence="10 11">DSM 20586</strain>
    </source>
</reference>
<evidence type="ECO:0000256" key="7">
    <source>
        <dbReference type="ARBA" id="ARBA00022989"/>
    </source>
</evidence>
<evidence type="ECO:0000256" key="9">
    <source>
        <dbReference type="SAM" id="Phobius"/>
    </source>
</evidence>
<comment type="caution">
    <text evidence="10">The sequence shown here is derived from an EMBL/GenBank/DDBJ whole genome shotgun (WGS) entry which is preliminary data.</text>
</comment>
<dbReference type="GO" id="GO:0015820">
    <property type="term" value="P:L-leucine transport"/>
    <property type="evidence" value="ECO:0007669"/>
    <property type="project" value="TreeGrafter"/>
</dbReference>
<dbReference type="EMBL" id="FNSH01000001">
    <property type="protein sequence ID" value="SEB88360.1"/>
    <property type="molecule type" value="Genomic_DNA"/>
</dbReference>
<accession>A0AB38A7G4</accession>
<dbReference type="Proteomes" id="UP000183687">
    <property type="component" value="Unassembled WGS sequence"/>
</dbReference>
<evidence type="ECO:0000256" key="2">
    <source>
        <dbReference type="ARBA" id="ARBA00008540"/>
    </source>
</evidence>
<keyword evidence="7 9" id="KW-1133">Transmembrane helix</keyword>
<feature type="transmembrane region" description="Helical" evidence="9">
    <location>
        <begin position="15"/>
        <end position="38"/>
    </location>
</feature>
<evidence type="ECO:0000256" key="6">
    <source>
        <dbReference type="ARBA" id="ARBA00022970"/>
    </source>
</evidence>
<dbReference type="GO" id="GO:0005304">
    <property type="term" value="F:L-valine transmembrane transporter activity"/>
    <property type="evidence" value="ECO:0007669"/>
    <property type="project" value="TreeGrafter"/>
</dbReference>
<dbReference type="PANTHER" id="PTHR30588:SF0">
    <property type="entry name" value="BRANCHED-CHAIN AMINO ACID PERMEASE BRNQ"/>
    <property type="match status" value="1"/>
</dbReference>
<feature type="transmembrane region" description="Helical" evidence="9">
    <location>
        <begin position="44"/>
        <end position="71"/>
    </location>
</feature>
<comment type="subcellular location">
    <subcellularLocation>
        <location evidence="1">Cell membrane</location>
        <topology evidence="1">Multi-pass membrane protein</topology>
    </subcellularLocation>
</comment>
<name>A0AB38A7G4_9ACTN</name>
<keyword evidence="3" id="KW-0813">Transport</keyword>
<dbReference type="RefSeq" id="WP_002564111.1">
    <property type="nucleotide sequence ID" value="NZ_CALJSN010000009.1"/>
</dbReference>